<dbReference type="PROSITE" id="PS50883">
    <property type="entry name" value="EAL"/>
    <property type="match status" value="1"/>
</dbReference>
<dbReference type="CDD" id="cd01948">
    <property type="entry name" value="EAL"/>
    <property type="match status" value="1"/>
</dbReference>
<dbReference type="SUPFAM" id="SSF141868">
    <property type="entry name" value="EAL domain-like"/>
    <property type="match status" value="1"/>
</dbReference>
<keyword evidence="1" id="KW-0472">Membrane</keyword>
<keyword evidence="1" id="KW-0812">Transmembrane</keyword>
<dbReference type="SUPFAM" id="SSF55073">
    <property type="entry name" value="Nucleotide cyclase"/>
    <property type="match status" value="1"/>
</dbReference>
<dbReference type="SMART" id="SM00267">
    <property type="entry name" value="GGDEF"/>
    <property type="match status" value="1"/>
</dbReference>
<dbReference type="SMART" id="SM00052">
    <property type="entry name" value="EAL"/>
    <property type="match status" value="1"/>
</dbReference>
<dbReference type="PANTHER" id="PTHR33121">
    <property type="entry name" value="CYCLIC DI-GMP PHOSPHODIESTERASE PDEF"/>
    <property type="match status" value="1"/>
</dbReference>
<keyword evidence="5" id="KW-1185">Reference proteome</keyword>
<protein>
    <submittedName>
        <fullName evidence="4">EAL domain-containing protein</fullName>
    </submittedName>
</protein>
<proteinExistence type="predicted"/>
<organism evidence="4 5">
    <name type="scientific">Spongiibacter thalassae</name>
    <dbReference type="NCBI Taxonomy" id="2721624"/>
    <lineage>
        <taxon>Bacteria</taxon>
        <taxon>Pseudomonadati</taxon>
        <taxon>Pseudomonadota</taxon>
        <taxon>Gammaproteobacteria</taxon>
        <taxon>Cellvibrionales</taxon>
        <taxon>Spongiibacteraceae</taxon>
        <taxon>Spongiibacter</taxon>
    </lineage>
</organism>
<accession>A0ABX1GAT6</accession>
<name>A0ABX1GAT6_9GAMM</name>
<dbReference type="NCBIfam" id="TIGR00254">
    <property type="entry name" value="GGDEF"/>
    <property type="match status" value="1"/>
</dbReference>
<dbReference type="RefSeq" id="WP_168448807.1">
    <property type="nucleotide sequence ID" value="NZ_JAAWWK010000001.1"/>
</dbReference>
<feature type="domain" description="GGDEF" evidence="3">
    <location>
        <begin position="349"/>
        <end position="474"/>
    </location>
</feature>
<dbReference type="InterPro" id="IPR050706">
    <property type="entry name" value="Cyclic-di-GMP_PDE-like"/>
</dbReference>
<reference evidence="4 5" key="1">
    <citation type="submission" date="2020-04" db="EMBL/GenBank/DDBJ databases">
        <authorList>
            <person name="Yoon J."/>
        </authorList>
    </citation>
    <scope>NUCLEOTIDE SEQUENCE [LARGE SCALE GENOMIC DNA]</scope>
    <source>
        <strain evidence="4 5">KMU-166</strain>
    </source>
</reference>
<feature type="domain" description="EAL" evidence="2">
    <location>
        <begin position="483"/>
        <end position="738"/>
    </location>
</feature>
<evidence type="ECO:0000313" key="4">
    <source>
        <dbReference type="EMBL" id="NKI16280.1"/>
    </source>
</evidence>
<keyword evidence="1" id="KW-1133">Transmembrane helix</keyword>
<dbReference type="InterPro" id="IPR043128">
    <property type="entry name" value="Rev_trsase/Diguanyl_cyclase"/>
</dbReference>
<evidence type="ECO:0000259" key="2">
    <source>
        <dbReference type="PROSITE" id="PS50883"/>
    </source>
</evidence>
<feature type="transmembrane region" description="Helical" evidence="1">
    <location>
        <begin position="6"/>
        <end position="32"/>
    </location>
</feature>
<sequence length="756" mass="84425">MATRSLRSQIIGFLCASYTLAIVAAFLLFLALHTSLLREQGELRLNLASALLTAELEDREEALQQLLQRFASDAPLARSVLSDSPNAPALLRQWQGLHAPQLEISLHGGQGVLIASAKHDWLNQRLLAARSLVSTSAASHFLAAPSGQVYQVAVAPIGEDGVTRLLMAWRVKGEDFAGLAAEHRVEVSVSSTPDVAEPENSVLLGRYAQKRPLGISVAGEKQPHLVLMTLGDSTLGNAILGFFCLLVFGWAALVAVAGWLAVAQIDAFDKLAQWTQSMAEGKWVRASRLRSPHLEFLGLVYALDSMQDRIQRLIRKIQYQATHDILTGLRNQDELRRIADRRIASQGGDPFHLVGINIGNFREINDVFGPEVAESCLVNIARFLEQEEYTAARFYRGGIVVLREGEADEVAAVVLAKRLTRHHGVTKFNIELDVCTSIVAYPDDGEDAEILMRRLEIGLDTAREAPFHFHRYDRGLEERYVKRISLVEDLRIAMIDWDAGLSMYYQPKLNLRTGQVEKMEALIRWEHPVRGAVSPEEFIPLAEQAGLIGELSRWIVAQVAAQLAAWRQRDIYLQVAVNLSAQDIMRPEMLTYIEEQRERYELPADCLTFEIIESELMENPSEAVVLLQRLRSSGYGLAIDDFGTGYSSLSQLKKMPVNEVKIDCEFVRVLSSDEDDRKIVRSTLALASSFGLDVTAEGVEDEDSLCLLSSWGCEWAQGFYISRGMPGPAVRAWLERFRRRDMSRVTEAFGTKRVKI</sequence>
<dbReference type="Pfam" id="PF00990">
    <property type="entry name" value="GGDEF"/>
    <property type="match status" value="1"/>
</dbReference>
<evidence type="ECO:0000259" key="3">
    <source>
        <dbReference type="PROSITE" id="PS50887"/>
    </source>
</evidence>
<dbReference type="Gene3D" id="3.30.70.270">
    <property type="match status" value="1"/>
</dbReference>
<dbReference type="Proteomes" id="UP000765845">
    <property type="component" value="Unassembled WGS sequence"/>
</dbReference>
<gene>
    <name evidence="4" type="ORF">HCU74_02490</name>
</gene>
<dbReference type="Pfam" id="PF00563">
    <property type="entry name" value="EAL"/>
    <property type="match status" value="1"/>
</dbReference>
<dbReference type="InterPro" id="IPR001633">
    <property type="entry name" value="EAL_dom"/>
</dbReference>
<dbReference type="InterPro" id="IPR035919">
    <property type="entry name" value="EAL_sf"/>
</dbReference>
<dbReference type="EMBL" id="JAAWWK010000001">
    <property type="protein sequence ID" value="NKI16280.1"/>
    <property type="molecule type" value="Genomic_DNA"/>
</dbReference>
<evidence type="ECO:0000256" key="1">
    <source>
        <dbReference type="SAM" id="Phobius"/>
    </source>
</evidence>
<dbReference type="PANTHER" id="PTHR33121:SF79">
    <property type="entry name" value="CYCLIC DI-GMP PHOSPHODIESTERASE PDED-RELATED"/>
    <property type="match status" value="1"/>
</dbReference>
<dbReference type="Gene3D" id="3.20.20.450">
    <property type="entry name" value="EAL domain"/>
    <property type="match status" value="1"/>
</dbReference>
<dbReference type="InterPro" id="IPR029787">
    <property type="entry name" value="Nucleotide_cyclase"/>
</dbReference>
<feature type="transmembrane region" description="Helical" evidence="1">
    <location>
        <begin position="238"/>
        <end position="262"/>
    </location>
</feature>
<evidence type="ECO:0000313" key="5">
    <source>
        <dbReference type="Proteomes" id="UP000765845"/>
    </source>
</evidence>
<dbReference type="PROSITE" id="PS50887">
    <property type="entry name" value="GGDEF"/>
    <property type="match status" value="1"/>
</dbReference>
<comment type="caution">
    <text evidence="4">The sequence shown here is derived from an EMBL/GenBank/DDBJ whole genome shotgun (WGS) entry which is preliminary data.</text>
</comment>
<dbReference type="InterPro" id="IPR000160">
    <property type="entry name" value="GGDEF_dom"/>
</dbReference>